<evidence type="ECO:0000256" key="11">
    <source>
        <dbReference type="ARBA" id="ARBA00038905"/>
    </source>
</evidence>
<name>A0A6B8RJA4_9BACL</name>
<sequence>MKQIDVVAAVILNEQNEVLCALRSVTMSLPGLWEFPGGKIEQGEDPHTALIREVKEELRCVIEVGEKITETVHEYPAIKVRLISYFAKVISGIPQVTEHESLVYQKKNELLLLEWAPADIPTVQILIG</sequence>
<comment type="similarity">
    <text evidence="2">Belongs to the Nudix hydrolase family.</text>
</comment>
<dbReference type="Gene3D" id="3.90.79.10">
    <property type="entry name" value="Nucleoside Triphosphate Pyrophosphohydrolase"/>
    <property type="match status" value="1"/>
</dbReference>
<evidence type="ECO:0000256" key="8">
    <source>
        <dbReference type="ARBA" id="ARBA00022842"/>
    </source>
</evidence>
<dbReference type="GO" id="GO:0044715">
    <property type="term" value="F:8-oxo-dGDP phosphatase activity"/>
    <property type="evidence" value="ECO:0007669"/>
    <property type="project" value="TreeGrafter"/>
</dbReference>
<protein>
    <recommendedName>
        <fullName evidence="11">8-oxo-dGTP diphosphatase</fullName>
        <ecNumber evidence="11">3.6.1.55</ecNumber>
    </recommendedName>
</protein>
<dbReference type="GO" id="GO:0046872">
    <property type="term" value="F:metal ion binding"/>
    <property type="evidence" value="ECO:0007669"/>
    <property type="project" value="UniProtKB-KW"/>
</dbReference>
<evidence type="ECO:0000256" key="7">
    <source>
        <dbReference type="ARBA" id="ARBA00022801"/>
    </source>
</evidence>
<keyword evidence="5" id="KW-0479">Metal-binding</keyword>
<dbReference type="PANTHER" id="PTHR47707">
    <property type="entry name" value="8-OXO-DGTP DIPHOSPHATASE"/>
    <property type="match status" value="1"/>
</dbReference>
<evidence type="ECO:0000256" key="3">
    <source>
        <dbReference type="ARBA" id="ARBA00022457"/>
    </source>
</evidence>
<dbReference type="CDD" id="cd03425">
    <property type="entry name" value="NUDIX_MutT_NudA_like"/>
    <property type="match status" value="1"/>
</dbReference>
<dbReference type="PRINTS" id="PR00502">
    <property type="entry name" value="NUDIXFAMILY"/>
</dbReference>
<feature type="domain" description="Nudix hydrolase" evidence="12">
    <location>
        <begin position="2"/>
        <end position="127"/>
    </location>
</feature>
<dbReference type="Pfam" id="PF00293">
    <property type="entry name" value="NUDIX"/>
    <property type="match status" value="1"/>
</dbReference>
<dbReference type="OrthoDB" id="9810648at2"/>
<dbReference type="PROSITE" id="PS51462">
    <property type="entry name" value="NUDIX"/>
    <property type="match status" value="1"/>
</dbReference>
<dbReference type="PANTHER" id="PTHR47707:SF1">
    <property type="entry name" value="NUDIX HYDROLASE FAMILY PROTEIN"/>
    <property type="match status" value="1"/>
</dbReference>
<accession>A0A6B8RJA4</accession>
<evidence type="ECO:0000256" key="2">
    <source>
        <dbReference type="ARBA" id="ARBA00005582"/>
    </source>
</evidence>
<evidence type="ECO:0000313" key="13">
    <source>
        <dbReference type="EMBL" id="QGQ95814.1"/>
    </source>
</evidence>
<dbReference type="InterPro" id="IPR015797">
    <property type="entry name" value="NUDIX_hydrolase-like_dom_sf"/>
</dbReference>
<dbReference type="InterPro" id="IPR047127">
    <property type="entry name" value="MutT-like"/>
</dbReference>
<evidence type="ECO:0000256" key="5">
    <source>
        <dbReference type="ARBA" id="ARBA00022723"/>
    </source>
</evidence>
<reference evidence="14" key="1">
    <citation type="submission" date="2018-11" db="EMBL/GenBank/DDBJ databases">
        <title>Complete genome sequence of Paenibacillus sp. ML311-T8.</title>
        <authorList>
            <person name="Nam Y.-D."/>
            <person name="Kang J."/>
            <person name="Chung W.-H."/>
            <person name="Park Y.S."/>
        </authorList>
    </citation>
    <scope>NUCLEOTIDE SEQUENCE [LARGE SCALE GENOMIC DNA]</scope>
    <source>
        <strain evidence="14">ML311-T8</strain>
    </source>
</reference>
<keyword evidence="4" id="KW-0235">DNA replication</keyword>
<dbReference type="GO" id="GO:0035539">
    <property type="term" value="F:8-oxo-7,8-dihydrodeoxyguanosine triphosphate pyrophosphatase activity"/>
    <property type="evidence" value="ECO:0007669"/>
    <property type="project" value="UniProtKB-EC"/>
</dbReference>
<comment type="cofactor">
    <cofactor evidence="1">
        <name>Mg(2+)</name>
        <dbReference type="ChEBI" id="CHEBI:18420"/>
    </cofactor>
</comment>
<keyword evidence="7 13" id="KW-0378">Hydrolase</keyword>
<evidence type="ECO:0000256" key="10">
    <source>
        <dbReference type="ARBA" id="ARBA00035861"/>
    </source>
</evidence>
<dbReference type="EC" id="3.6.1.55" evidence="11"/>
<keyword evidence="9" id="KW-0234">DNA repair</keyword>
<evidence type="ECO:0000256" key="6">
    <source>
        <dbReference type="ARBA" id="ARBA00022763"/>
    </source>
</evidence>
<dbReference type="GO" id="GO:0006281">
    <property type="term" value="P:DNA repair"/>
    <property type="evidence" value="ECO:0007669"/>
    <property type="project" value="UniProtKB-KW"/>
</dbReference>
<gene>
    <name evidence="13" type="ORF">EHS13_13475</name>
</gene>
<dbReference type="AlphaFoldDB" id="A0A6B8RJA4"/>
<dbReference type="GO" id="GO:0044716">
    <property type="term" value="F:8-oxo-GDP phosphatase activity"/>
    <property type="evidence" value="ECO:0007669"/>
    <property type="project" value="TreeGrafter"/>
</dbReference>
<dbReference type="EMBL" id="CP034235">
    <property type="protein sequence ID" value="QGQ95814.1"/>
    <property type="molecule type" value="Genomic_DNA"/>
</dbReference>
<dbReference type="SUPFAM" id="SSF55811">
    <property type="entry name" value="Nudix"/>
    <property type="match status" value="1"/>
</dbReference>
<dbReference type="GO" id="GO:0006260">
    <property type="term" value="P:DNA replication"/>
    <property type="evidence" value="ECO:0007669"/>
    <property type="project" value="UniProtKB-KW"/>
</dbReference>
<dbReference type="InterPro" id="IPR020476">
    <property type="entry name" value="Nudix_hydrolase"/>
</dbReference>
<proteinExistence type="inferred from homology"/>
<keyword evidence="6" id="KW-0227">DNA damage</keyword>
<keyword evidence="14" id="KW-1185">Reference proteome</keyword>
<keyword evidence="8" id="KW-0460">Magnesium</keyword>
<dbReference type="GO" id="GO:0008413">
    <property type="term" value="F:8-oxo-7,8-dihydroguanosine triphosphate pyrophosphatase activity"/>
    <property type="evidence" value="ECO:0007669"/>
    <property type="project" value="TreeGrafter"/>
</dbReference>
<comment type="catalytic activity">
    <reaction evidence="10">
        <text>8-oxo-dGTP + H2O = 8-oxo-dGMP + diphosphate + H(+)</text>
        <dbReference type="Rhea" id="RHEA:31575"/>
        <dbReference type="ChEBI" id="CHEBI:15377"/>
        <dbReference type="ChEBI" id="CHEBI:15378"/>
        <dbReference type="ChEBI" id="CHEBI:33019"/>
        <dbReference type="ChEBI" id="CHEBI:63224"/>
        <dbReference type="ChEBI" id="CHEBI:77896"/>
        <dbReference type="EC" id="3.6.1.55"/>
    </reaction>
</comment>
<organism evidence="13 14">
    <name type="scientific">Paenibacillus psychroresistens</name>
    <dbReference type="NCBI Taxonomy" id="1778678"/>
    <lineage>
        <taxon>Bacteria</taxon>
        <taxon>Bacillati</taxon>
        <taxon>Bacillota</taxon>
        <taxon>Bacilli</taxon>
        <taxon>Bacillales</taxon>
        <taxon>Paenibacillaceae</taxon>
        <taxon>Paenibacillus</taxon>
    </lineage>
</organism>
<dbReference type="KEGG" id="ppsc:EHS13_13475"/>
<evidence type="ECO:0000256" key="1">
    <source>
        <dbReference type="ARBA" id="ARBA00001946"/>
    </source>
</evidence>
<keyword evidence="3" id="KW-0515">Mutator protein</keyword>
<evidence type="ECO:0000259" key="12">
    <source>
        <dbReference type="PROSITE" id="PS51462"/>
    </source>
</evidence>
<evidence type="ECO:0000256" key="9">
    <source>
        <dbReference type="ARBA" id="ARBA00023204"/>
    </source>
</evidence>
<evidence type="ECO:0000313" key="14">
    <source>
        <dbReference type="Proteomes" id="UP000426246"/>
    </source>
</evidence>
<evidence type="ECO:0000256" key="4">
    <source>
        <dbReference type="ARBA" id="ARBA00022705"/>
    </source>
</evidence>
<dbReference type="Proteomes" id="UP000426246">
    <property type="component" value="Chromosome"/>
</dbReference>
<dbReference type="RefSeq" id="WP_155700851.1">
    <property type="nucleotide sequence ID" value="NZ_CP034235.1"/>
</dbReference>
<dbReference type="InterPro" id="IPR000086">
    <property type="entry name" value="NUDIX_hydrolase_dom"/>
</dbReference>